<reference evidence="6" key="1">
    <citation type="submission" date="2021-06" db="EMBL/GenBank/DDBJ databases">
        <title>Updating the genus Pseudomonas: Description of 43 new species and partition of the Pseudomonas putida group.</title>
        <authorList>
            <person name="Girard L."/>
            <person name="Lood C."/>
            <person name="Vandamme P."/>
            <person name="Rokni-Zadeh H."/>
            <person name="van Noort V."/>
            <person name="Hofte M."/>
            <person name="Lavigne R."/>
            <person name="De Mot R."/>
        </authorList>
    </citation>
    <scope>NUCLEOTIDE SEQUENCE</scope>
    <source>
        <strain evidence="6">CMR12a</strain>
    </source>
</reference>
<accession>A0ABX8MN42</accession>
<gene>
    <name evidence="6" type="ORF">KSS89_26485</name>
</gene>
<protein>
    <submittedName>
        <fullName evidence="6">ATP-grasp domain-containing protein</fullName>
    </submittedName>
</protein>
<organism evidence="6 7">
    <name type="scientific">Pseudomonas sessilinigenes</name>
    <dbReference type="NCBI Taxonomy" id="658629"/>
    <lineage>
        <taxon>Bacteria</taxon>
        <taxon>Pseudomonadati</taxon>
        <taxon>Pseudomonadota</taxon>
        <taxon>Gammaproteobacteria</taxon>
        <taxon>Pseudomonadales</taxon>
        <taxon>Pseudomonadaceae</taxon>
        <taxon>Pseudomonas</taxon>
    </lineage>
</organism>
<evidence type="ECO:0000256" key="3">
    <source>
        <dbReference type="ARBA" id="ARBA00022840"/>
    </source>
</evidence>
<keyword evidence="3 4" id="KW-0067">ATP-binding</keyword>
<evidence type="ECO:0000313" key="7">
    <source>
        <dbReference type="Proteomes" id="UP000693952"/>
    </source>
</evidence>
<dbReference type="RefSeq" id="WP_124347463.1">
    <property type="nucleotide sequence ID" value="NZ_CP027706.1"/>
</dbReference>
<dbReference type="EMBL" id="CP077074">
    <property type="protein sequence ID" value="QXH39733.1"/>
    <property type="molecule type" value="Genomic_DNA"/>
</dbReference>
<name>A0ABX8MN42_9PSED</name>
<keyword evidence="2 4" id="KW-0547">Nucleotide-binding</keyword>
<keyword evidence="1" id="KW-0436">Ligase</keyword>
<sequence length="415" mass="45978">MKKYVALVDVYSSGNFLPQYFKDAGIGLLHVQSTKELMPSMLGPNLDEFEHNLAFDDNAQDIVARLREFPLVAVIAGQEPGVPFADYLSEQLQLPSNGSAGSLARRNKFEMINKVAAAGLLTARQVKSSSAAQLLEWVEAGNVLPCVIKPLSSASTDGVSICHDLADVERACQEVLANQDIFGLANTEILCQSYLKGNEYIVDTVSRDGQTYVCGIWRYVKREIGHGKNIYDRDVLIAPDSDVANALVDYILQVLKALGIDNGPAHSEVIMTEQGPALVEVGARLNGNMEPRFHDISLDGNQAQLTYLAYCEPERFKAQYAGKRYKKLKEACVINTDTTLSGEVTGFDPQAIQSIENLATVHKLSVKYKVGKQMKPTVDLLSSPLRVFLYADEQQRIDQDYEQIRAYKDRVYCVR</sequence>
<dbReference type="PANTHER" id="PTHR43585:SF2">
    <property type="entry name" value="ATP-GRASP ENZYME FSQD"/>
    <property type="match status" value="1"/>
</dbReference>
<proteinExistence type="predicted"/>
<dbReference type="PANTHER" id="PTHR43585">
    <property type="entry name" value="FUMIPYRROLE BIOSYNTHESIS PROTEIN C"/>
    <property type="match status" value="1"/>
</dbReference>
<dbReference type="Proteomes" id="UP000693952">
    <property type="component" value="Chromosome"/>
</dbReference>
<evidence type="ECO:0000256" key="4">
    <source>
        <dbReference type="PROSITE-ProRule" id="PRU00409"/>
    </source>
</evidence>
<feature type="domain" description="ATP-grasp" evidence="5">
    <location>
        <begin position="112"/>
        <end position="309"/>
    </location>
</feature>
<dbReference type="InterPro" id="IPR011761">
    <property type="entry name" value="ATP-grasp"/>
</dbReference>
<dbReference type="SUPFAM" id="SSF56059">
    <property type="entry name" value="Glutathione synthetase ATP-binding domain-like"/>
    <property type="match status" value="1"/>
</dbReference>
<evidence type="ECO:0000313" key="6">
    <source>
        <dbReference type="EMBL" id="QXH39733.1"/>
    </source>
</evidence>
<dbReference type="Pfam" id="PF13535">
    <property type="entry name" value="ATP-grasp_4"/>
    <property type="match status" value="1"/>
</dbReference>
<evidence type="ECO:0000259" key="5">
    <source>
        <dbReference type="PROSITE" id="PS50975"/>
    </source>
</evidence>
<dbReference type="InterPro" id="IPR052032">
    <property type="entry name" value="ATP-dep_AA_Ligase"/>
</dbReference>
<dbReference type="Gene3D" id="3.30.470.20">
    <property type="entry name" value="ATP-grasp fold, B domain"/>
    <property type="match status" value="1"/>
</dbReference>
<dbReference type="PROSITE" id="PS50975">
    <property type="entry name" value="ATP_GRASP"/>
    <property type="match status" value="1"/>
</dbReference>
<evidence type="ECO:0000256" key="1">
    <source>
        <dbReference type="ARBA" id="ARBA00022598"/>
    </source>
</evidence>
<keyword evidence="7" id="KW-1185">Reference proteome</keyword>
<evidence type="ECO:0000256" key="2">
    <source>
        <dbReference type="ARBA" id="ARBA00022741"/>
    </source>
</evidence>
<dbReference type="NCBIfam" id="NF005543">
    <property type="entry name" value="PRK07206.1"/>
    <property type="match status" value="1"/>
</dbReference>